<evidence type="ECO:0000313" key="3">
    <source>
        <dbReference type="Proteomes" id="UP001215598"/>
    </source>
</evidence>
<organism evidence="2 3">
    <name type="scientific">Mycena metata</name>
    <dbReference type="NCBI Taxonomy" id="1033252"/>
    <lineage>
        <taxon>Eukaryota</taxon>
        <taxon>Fungi</taxon>
        <taxon>Dikarya</taxon>
        <taxon>Basidiomycota</taxon>
        <taxon>Agaricomycotina</taxon>
        <taxon>Agaricomycetes</taxon>
        <taxon>Agaricomycetidae</taxon>
        <taxon>Agaricales</taxon>
        <taxon>Marasmiineae</taxon>
        <taxon>Mycenaceae</taxon>
        <taxon>Mycena</taxon>
    </lineage>
</organism>
<reference evidence="2" key="1">
    <citation type="submission" date="2023-03" db="EMBL/GenBank/DDBJ databases">
        <title>Massive genome expansion in bonnet fungi (Mycena s.s.) driven by repeated elements and novel gene families across ecological guilds.</title>
        <authorList>
            <consortium name="Lawrence Berkeley National Laboratory"/>
            <person name="Harder C.B."/>
            <person name="Miyauchi S."/>
            <person name="Viragh M."/>
            <person name="Kuo A."/>
            <person name="Thoen E."/>
            <person name="Andreopoulos B."/>
            <person name="Lu D."/>
            <person name="Skrede I."/>
            <person name="Drula E."/>
            <person name="Henrissat B."/>
            <person name="Morin E."/>
            <person name="Kohler A."/>
            <person name="Barry K."/>
            <person name="LaButti K."/>
            <person name="Morin E."/>
            <person name="Salamov A."/>
            <person name="Lipzen A."/>
            <person name="Mereny Z."/>
            <person name="Hegedus B."/>
            <person name="Baldrian P."/>
            <person name="Stursova M."/>
            <person name="Weitz H."/>
            <person name="Taylor A."/>
            <person name="Grigoriev I.V."/>
            <person name="Nagy L.G."/>
            <person name="Martin F."/>
            <person name="Kauserud H."/>
        </authorList>
    </citation>
    <scope>NUCLEOTIDE SEQUENCE</scope>
    <source>
        <strain evidence="2">CBHHK182m</strain>
    </source>
</reference>
<sequence length="231" mass="24358">MYGSGTAPSSGEAVDARAHGSSVRWRKRCVHEDSTAMSVRRLRTDGSSCDGSSCESGTDDEGLDEEAGDGRESEASRIGTSGCTGGLGELWEWGECVVHAPSCPRTLVPLSPLSISCRGQISARPFSLRYAVLLKSRSARGPGGSKSQECAGSPHIHRRPLGLGGVAAIKGKGSVFLSGWLAADSIGAPTDRRINPNVWVTETAVDNLTESKNLGRRQVPTQPQLRGKQSL</sequence>
<dbReference type="EMBL" id="JARKIB010000338">
    <property type="protein sequence ID" value="KAJ7713671.1"/>
    <property type="molecule type" value="Genomic_DNA"/>
</dbReference>
<evidence type="ECO:0000313" key="2">
    <source>
        <dbReference type="EMBL" id="KAJ7713671.1"/>
    </source>
</evidence>
<protein>
    <submittedName>
        <fullName evidence="2">Uncharacterized protein</fullName>
    </submittedName>
</protein>
<evidence type="ECO:0000256" key="1">
    <source>
        <dbReference type="SAM" id="MobiDB-lite"/>
    </source>
</evidence>
<feature type="region of interest" description="Disordered" evidence="1">
    <location>
        <begin position="1"/>
        <end position="25"/>
    </location>
</feature>
<feature type="compositionally biased region" description="Acidic residues" evidence="1">
    <location>
        <begin position="57"/>
        <end position="67"/>
    </location>
</feature>
<feature type="region of interest" description="Disordered" evidence="1">
    <location>
        <begin position="210"/>
        <end position="231"/>
    </location>
</feature>
<gene>
    <name evidence="2" type="ORF">B0H16DRAFT_1702336</name>
</gene>
<comment type="caution">
    <text evidence="2">The sequence shown here is derived from an EMBL/GenBank/DDBJ whole genome shotgun (WGS) entry which is preliminary data.</text>
</comment>
<dbReference type="AlphaFoldDB" id="A0AAD7MEH9"/>
<accession>A0AAD7MEH9</accession>
<feature type="region of interest" description="Disordered" evidence="1">
    <location>
        <begin position="40"/>
        <end position="79"/>
    </location>
</feature>
<dbReference type="Proteomes" id="UP001215598">
    <property type="component" value="Unassembled WGS sequence"/>
</dbReference>
<feature type="compositionally biased region" description="Low complexity" evidence="1">
    <location>
        <begin position="45"/>
        <end position="56"/>
    </location>
</feature>
<keyword evidence="3" id="KW-1185">Reference proteome</keyword>
<name>A0AAD7MEH9_9AGAR</name>
<feature type="compositionally biased region" description="Polar residues" evidence="1">
    <location>
        <begin position="219"/>
        <end position="231"/>
    </location>
</feature>
<proteinExistence type="predicted"/>